<evidence type="ECO:0000256" key="5">
    <source>
        <dbReference type="HAMAP-Rule" id="MF_00332"/>
    </source>
</evidence>
<dbReference type="FunFam" id="1.20.1270.10:FF:000001">
    <property type="entry name" value="Molecular chaperone DnaK"/>
    <property type="match status" value="1"/>
</dbReference>
<dbReference type="PROSITE" id="PS00329">
    <property type="entry name" value="HSP70_2"/>
    <property type="match status" value="1"/>
</dbReference>
<dbReference type="InterPro" id="IPR029048">
    <property type="entry name" value="HSP70_C_sf"/>
</dbReference>
<dbReference type="EMBL" id="KF900498">
    <property type="protein sequence ID" value="AIE97116.1"/>
    <property type="molecule type" value="Genomic_DNA"/>
</dbReference>
<dbReference type="Gene3D" id="3.30.30.30">
    <property type="match status" value="1"/>
</dbReference>
<comment type="function">
    <text evidence="5">Acts as a chaperone.</text>
</comment>
<evidence type="ECO:0000256" key="7">
    <source>
        <dbReference type="SAM" id="Coils"/>
    </source>
</evidence>
<evidence type="ECO:0000256" key="4">
    <source>
        <dbReference type="ARBA" id="ARBA00023186"/>
    </source>
</evidence>
<evidence type="ECO:0000256" key="6">
    <source>
        <dbReference type="RuleBase" id="RU003322"/>
    </source>
</evidence>
<dbReference type="HAMAP" id="MF_00332">
    <property type="entry name" value="DnaK"/>
    <property type="match status" value="1"/>
</dbReference>
<evidence type="ECO:0000256" key="8">
    <source>
        <dbReference type="SAM" id="MobiDB-lite"/>
    </source>
</evidence>
<keyword evidence="7" id="KW-0175">Coiled coil</keyword>
<dbReference type="FunFam" id="2.60.34.10:FF:000014">
    <property type="entry name" value="Chaperone protein DnaK HSP70"/>
    <property type="match status" value="1"/>
</dbReference>
<name>A0A075G5F7_9EURY</name>
<comment type="similarity">
    <text evidence="1 5 6">Belongs to the heat shock protein 70 family.</text>
</comment>
<dbReference type="PROSITE" id="PS00297">
    <property type="entry name" value="HSP70_1"/>
    <property type="match status" value="1"/>
</dbReference>
<organism evidence="9">
    <name type="scientific">uncultured marine group II/III euryarchaeote AD1000_91_C10</name>
    <dbReference type="NCBI Taxonomy" id="1457825"/>
    <lineage>
        <taxon>Archaea</taxon>
        <taxon>Methanobacteriati</taxon>
        <taxon>Methanobacteriota</taxon>
        <taxon>environmental samples</taxon>
    </lineage>
</organism>
<dbReference type="InterPro" id="IPR012725">
    <property type="entry name" value="Chaperone_DnaK"/>
</dbReference>
<evidence type="ECO:0000256" key="3">
    <source>
        <dbReference type="ARBA" id="ARBA00022840"/>
    </source>
</evidence>
<keyword evidence="2 5" id="KW-0547">Nucleotide-binding</keyword>
<feature type="compositionally biased region" description="Acidic residues" evidence="8">
    <location>
        <begin position="610"/>
        <end position="620"/>
    </location>
</feature>
<protein>
    <recommendedName>
        <fullName evidence="5">Chaperone protein DnaK</fullName>
    </recommendedName>
    <alternativeName>
        <fullName evidence="5">HSP70</fullName>
    </alternativeName>
    <alternativeName>
        <fullName evidence="5">Heat shock 70 kDa protein</fullName>
    </alternativeName>
    <alternativeName>
        <fullName evidence="5">Heat shock protein 70</fullName>
    </alternativeName>
</protein>
<dbReference type="AlphaFoldDB" id="A0A075G5F7"/>
<dbReference type="PRINTS" id="PR00301">
    <property type="entry name" value="HEATSHOCK70"/>
</dbReference>
<evidence type="ECO:0000256" key="2">
    <source>
        <dbReference type="ARBA" id="ARBA00022741"/>
    </source>
</evidence>
<dbReference type="Gene3D" id="3.30.420.40">
    <property type="match status" value="3"/>
</dbReference>
<feature type="region of interest" description="Disordered" evidence="8">
    <location>
        <begin position="582"/>
        <end position="620"/>
    </location>
</feature>
<feature type="coiled-coil region" evidence="7">
    <location>
        <begin position="482"/>
        <end position="509"/>
    </location>
</feature>
<proteinExistence type="inferred from homology"/>
<dbReference type="SUPFAM" id="SSF100934">
    <property type="entry name" value="Heat shock protein 70kD (HSP70), C-terminal subdomain"/>
    <property type="match status" value="1"/>
</dbReference>
<evidence type="ECO:0000313" key="9">
    <source>
        <dbReference type="EMBL" id="AIE97116.1"/>
    </source>
</evidence>
<gene>
    <name evidence="5 9" type="primary">dnaK</name>
</gene>
<dbReference type="InterPro" id="IPR043129">
    <property type="entry name" value="ATPase_NBD"/>
</dbReference>
<dbReference type="SUPFAM" id="SSF53067">
    <property type="entry name" value="Actin-like ATPase domain"/>
    <property type="match status" value="2"/>
</dbReference>
<dbReference type="GO" id="GO:0140662">
    <property type="term" value="F:ATP-dependent protein folding chaperone"/>
    <property type="evidence" value="ECO:0007669"/>
    <property type="project" value="InterPro"/>
</dbReference>
<dbReference type="InterPro" id="IPR018181">
    <property type="entry name" value="Heat_shock_70_CS"/>
</dbReference>
<reference evidence="9" key="1">
    <citation type="journal article" date="2014" name="Genome Biol. Evol.">
        <title>Pangenome evidence for extensive interdomain horizontal transfer affecting lineage core and shell genes in uncultured planktonic thaumarchaeota and euryarchaeota.</title>
        <authorList>
            <person name="Deschamps P."/>
            <person name="Zivanovic Y."/>
            <person name="Moreira D."/>
            <person name="Rodriguez-Valera F."/>
            <person name="Lopez-Garcia P."/>
        </authorList>
    </citation>
    <scope>NUCLEOTIDE SEQUENCE</scope>
</reference>
<feature type="compositionally biased region" description="Basic and acidic residues" evidence="8">
    <location>
        <begin position="586"/>
        <end position="606"/>
    </location>
</feature>
<dbReference type="FunFam" id="3.30.420.40:FF:000071">
    <property type="entry name" value="Molecular chaperone DnaK"/>
    <property type="match status" value="1"/>
</dbReference>
<keyword evidence="4 5" id="KW-0143">Chaperone</keyword>
<evidence type="ECO:0000256" key="1">
    <source>
        <dbReference type="ARBA" id="ARBA00007381"/>
    </source>
</evidence>
<dbReference type="GO" id="GO:0005524">
    <property type="term" value="F:ATP binding"/>
    <property type="evidence" value="ECO:0007669"/>
    <property type="project" value="UniProtKB-UniRule"/>
</dbReference>
<dbReference type="Pfam" id="PF00012">
    <property type="entry name" value="HSP70"/>
    <property type="match status" value="1"/>
</dbReference>
<dbReference type="GO" id="GO:0051082">
    <property type="term" value="F:unfolded protein binding"/>
    <property type="evidence" value="ECO:0007669"/>
    <property type="project" value="InterPro"/>
</dbReference>
<dbReference type="Gene3D" id="3.90.640.10">
    <property type="entry name" value="Actin, Chain A, domain 4"/>
    <property type="match status" value="1"/>
</dbReference>
<dbReference type="InterPro" id="IPR029047">
    <property type="entry name" value="HSP70_peptide-bd_sf"/>
</dbReference>
<dbReference type="PROSITE" id="PS01036">
    <property type="entry name" value="HSP70_3"/>
    <property type="match status" value="1"/>
</dbReference>
<dbReference type="NCBIfam" id="TIGR02350">
    <property type="entry name" value="prok_dnaK"/>
    <property type="match status" value="1"/>
</dbReference>
<dbReference type="PANTHER" id="PTHR19375">
    <property type="entry name" value="HEAT SHOCK PROTEIN 70KDA"/>
    <property type="match status" value="1"/>
</dbReference>
<keyword evidence="3 5" id="KW-0067">ATP-binding</keyword>
<dbReference type="FunFam" id="3.90.640.10:FF:000003">
    <property type="entry name" value="Molecular chaperone DnaK"/>
    <property type="match status" value="1"/>
</dbReference>
<dbReference type="SUPFAM" id="SSF100920">
    <property type="entry name" value="Heat shock protein 70kD (HSP70), peptide-binding domain"/>
    <property type="match status" value="1"/>
</dbReference>
<sequence>MSKEHILGIDLGTTNSEAAYLEGGRPTIIPSAEGSMFGGKMFPSVVAFTEKGERLVGNAAKNQAVLNPDKTVIHVKRKMGTSERIKIGKDEYSPEEISAFILQKIKGDAEAYLGTEIKKAVITVPAYFNDNQRQATKDAGKIAGLEVERIINEPTAAALAYGLDNKEESKVIVLDLGGGTFDVTVMDIGEDIFEVLATSGDTKLGGADMDQTIIDYLVESFKKENGIDLNSDSGALQRVRDAGEKAKIDLTNALETTINLPYLWQDSTGPKHLEIKLTRAKLEELIDPVLKKCEAPIKRVIKDAKIKNSEIDNVILVGGPTRMPSVRERFEKIIGKKAERGIDPMQSVAMGAALQGGVLAGDVKDVLLLDVTPLTLGIETLGSVSTPLIERNTTIPKNKSQIFSTAADNQPAVEIHVLQGERTNASDNVTLGRFQLVGIAPAPRGIPQIEVTFDIDTNGILHVSAKDLGTGNEQKIDITAKSTLTENEINEKIEEAEKYAEEDKRLREMIELRNQGETLIYATDKALKELGDKVDEDTKNNVEDAKKELEEQLKTDDIESLKKAVEKYQEATQAIGQMIYQQAAEEAQKEENKDDKTEDKTEKDSNVVDADYEVVEDDEK</sequence>
<accession>A0A075G5F7</accession>
<dbReference type="Gene3D" id="2.60.34.10">
    <property type="entry name" value="Substrate Binding Domain Of DNAk, Chain A, domain 1"/>
    <property type="match status" value="1"/>
</dbReference>
<dbReference type="NCBIfam" id="NF001413">
    <property type="entry name" value="PRK00290.1"/>
    <property type="match status" value="1"/>
</dbReference>
<dbReference type="Gene3D" id="1.20.1270.10">
    <property type="match status" value="1"/>
</dbReference>
<dbReference type="CDD" id="cd10234">
    <property type="entry name" value="ASKHA_NBD_HSP70_DnaK-like"/>
    <property type="match status" value="1"/>
</dbReference>
<dbReference type="InterPro" id="IPR013126">
    <property type="entry name" value="Hsp_70_fam"/>
</dbReference>